<keyword evidence="2" id="KW-1185">Reference proteome</keyword>
<accession>A0ABU5T691</accession>
<comment type="caution">
    <text evidence="1">The sequence shown here is derived from an EMBL/GenBank/DDBJ whole genome shotgun (WGS) entry which is preliminary data.</text>
</comment>
<name>A0ABU5T691_9MICC</name>
<protein>
    <submittedName>
        <fullName evidence="1">Uncharacterized protein</fullName>
    </submittedName>
</protein>
<dbReference type="RefSeq" id="WP_323279022.1">
    <property type="nucleotide sequence ID" value="NZ_JAYGGQ010000007.1"/>
</dbReference>
<sequence length="152" mass="16935">MADNKSVLEALNVAVAAGDLLGERLSLATSDELVEMEDHSPLEIAELFEDFESKRDAAVAELAETRAAGWWESATPYRIGHAYMLARAWKDHAPEAAAAEASMRSELAERYDIDVETCHAPAQLIQDQYERLQFERLKALKAKLRQMADGTE</sequence>
<dbReference type="Proteomes" id="UP001304769">
    <property type="component" value="Unassembled WGS sequence"/>
</dbReference>
<dbReference type="EMBL" id="JAYGGQ010000007">
    <property type="protein sequence ID" value="MEA5455164.1"/>
    <property type="molecule type" value="Genomic_DNA"/>
</dbReference>
<gene>
    <name evidence="1" type="ORF">SPF06_10570</name>
</gene>
<proteinExistence type="predicted"/>
<evidence type="ECO:0000313" key="2">
    <source>
        <dbReference type="Proteomes" id="UP001304769"/>
    </source>
</evidence>
<evidence type="ECO:0000313" key="1">
    <source>
        <dbReference type="EMBL" id="MEA5455164.1"/>
    </source>
</evidence>
<organism evidence="1 2">
    <name type="scientific">Sinomonas terricola</name>
    <dbReference type="NCBI Taxonomy" id="3110330"/>
    <lineage>
        <taxon>Bacteria</taxon>
        <taxon>Bacillati</taxon>
        <taxon>Actinomycetota</taxon>
        <taxon>Actinomycetes</taxon>
        <taxon>Micrococcales</taxon>
        <taxon>Micrococcaceae</taxon>
        <taxon>Sinomonas</taxon>
    </lineage>
</organism>
<reference evidence="1 2" key="1">
    <citation type="submission" date="2023-12" db="EMBL/GenBank/DDBJ databases">
        <title>Sinomonas terricola sp. nov, isolated from litchi orchard soil in Guangdong, PR China.</title>
        <authorList>
            <person name="Jiaxin W."/>
            <person name="Yang Z."/>
            <person name="Honghui Z."/>
        </authorList>
    </citation>
    <scope>NUCLEOTIDE SEQUENCE [LARGE SCALE GENOMIC DNA]</scope>
    <source>
        <strain evidence="1 2">JGH33</strain>
    </source>
</reference>